<evidence type="ECO:0000256" key="3">
    <source>
        <dbReference type="ARBA" id="ARBA00023163"/>
    </source>
</evidence>
<keyword evidence="2" id="KW-0238">DNA-binding</keyword>
<dbReference type="Pfam" id="PF13377">
    <property type="entry name" value="Peripla_BP_3"/>
    <property type="match status" value="1"/>
</dbReference>
<sequence length="337" mass="37076">MSGLPASNVEPTIRDVARQAGVSIATVSRALKNQPGLTEETRQQVLEAASALGYDLTKLRPIKARRIGFFMQRQSYSLSSNPFYFPVLHGVEDACRREGVALSYCAVSMEDNIAEIIRIQEVDALVCAGHFDPEMLAAFKRSGKPVILVDNHQPGYLTVNSDNLTGAYQATQHLIAMGRQRIGFISGPSHFSIHQRQQGYLQALSDAGRDADPTLMVQRYPIDEQAGAYPAMQQLLALKEPPDAVFAYNDESAIVAIQACLDAGLSVPEDIAIVGYDDIPNAAHGNPTLTTVHVDKEVLGREAVKLILHPKRRDDQVLVPVRLIIRQSTKSRVNRRR</sequence>
<keyword evidence="1" id="KW-0805">Transcription regulation</keyword>
<reference evidence="6" key="1">
    <citation type="journal article" date="2019" name="Int. J. Syst. Evol. Microbiol.">
        <title>The Global Catalogue of Microorganisms (GCM) 10K type strain sequencing project: providing services to taxonomists for standard genome sequencing and annotation.</title>
        <authorList>
            <consortium name="The Broad Institute Genomics Platform"/>
            <consortium name="The Broad Institute Genome Sequencing Center for Infectious Disease"/>
            <person name="Wu L."/>
            <person name="Ma J."/>
        </authorList>
    </citation>
    <scope>NUCLEOTIDE SEQUENCE [LARGE SCALE GENOMIC DNA]</scope>
    <source>
        <strain evidence="6">JCM 14370</strain>
    </source>
</reference>
<dbReference type="Gene3D" id="3.40.50.2300">
    <property type="match status" value="2"/>
</dbReference>
<gene>
    <name evidence="5" type="primary">rbsR</name>
    <name evidence="5" type="ORF">GCM10008938_51510</name>
</gene>
<name>A0ABQ2DLQ7_9DEIO</name>
<dbReference type="SMART" id="SM00354">
    <property type="entry name" value="HTH_LACI"/>
    <property type="match status" value="1"/>
</dbReference>
<feature type="domain" description="HTH lacI-type" evidence="4">
    <location>
        <begin position="11"/>
        <end position="54"/>
    </location>
</feature>
<dbReference type="SUPFAM" id="SSF53822">
    <property type="entry name" value="Periplasmic binding protein-like I"/>
    <property type="match status" value="1"/>
</dbReference>
<dbReference type="SUPFAM" id="SSF47413">
    <property type="entry name" value="lambda repressor-like DNA-binding domains"/>
    <property type="match status" value="1"/>
</dbReference>
<dbReference type="InterPro" id="IPR028082">
    <property type="entry name" value="Peripla_BP_I"/>
</dbReference>
<dbReference type="PROSITE" id="PS00356">
    <property type="entry name" value="HTH_LACI_1"/>
    <property type="match status" value="1"/>
</dbReference>
<dbReference type="InterPro" id="IPR046335">
    <property type="entry name" value="LacI/GalR-like_sensor"/>
</dbReference>
<dbReference type="InterPro" id="IPR000843">
    <property type="entry name" value="HTH_LacI"/>
</dbReference>
<dbReference type="PANTHER" id="PTHR30146">
    <property type="entry name" value="LACI-RELATED TRANSCRIPTIONAL REPRESSOR"/>
    <property type="match status" value="1"/>
</dbReference>
<dbReference type="InterPro" id="IPR010982">
    <property type="entry name" value="Lambda_DNA-bd_dom_sf"/>
</dbReference>
<dbReference type="RefSeq" id="WP_189009281.1">
    <property type="nucleotide sequence ID" value="NZ_BMOD01000048.1"/>
</dbReference>
<keyword evidence="3" id="KW-0804">Transcription</keyword>
<dbReference type="PRINTS" id="PR00036">
    <property type="entry name" value="HTHLACI"/>
</dbReference>
<organism evidence="5 6">
    <name type="scientific">Deinococcus roseus</name>
    <dbReference type="NCBI Taxonomy" id="392414"/>
    <lineage>
        <taxon>Bacteria</taxon>
        <taxon>Thermotogati</taxon>
        <taxon>Deinococcota</taxon>
        <taxon>Deinococci</taxon>
        <taxon>Deinococcales</taxon>
        <taxon>Deinococcaceae</taxon>
        <taxon>Deinococcus</taxon>
    </lineage>
</organism>
<dbReference type="PROSITE" id="PS50932">
    <property type="entry name" value="HTH_LACI_2"/>
    <property type="match status" value="1"/>
</dbReference>
<dbReference type="PANTHER" id="PTHR30146:SF109">
    <property type="entry name" value="HTH-TYPE TRANSCRIPTIONAL REGULATOR GALS"/>
    <property type="match status" value="1"/>
</dbReference>
<proteinExistence type="predicted"/>
<dbReference type="CDD" id="cd06267">
    <property type="entry name" value="PBP1_LacI_sugar_binding-like"/>
    <property type="match status" value="1"/>
</dbReference>
<dbReference type="EMBL" id="BMOD01000048">
    <property type="protein sequence ID" value="GGJ59112.1"/>
    <property type="molecule type" value="Genomic_DNA"/>
</dbReference>
<dbReference type="Pfam" id="PF00356">
    <property type="entry name" value="LacI"/>
    <property type="match status" value="1"/>
</dbReference>
<evidence type="ECO:0000313" key="6">
    <source>
        <dbReference type="Proteomes" id="UP000632222"/>
    </source>
</evidence>
<accession>A0ABQ2DLQ7</accession>
<evidence type="ECO:0000313" key="5">
    <source>
        <dbReference type="EMBL" id="GGJ59112.1"/>
    </source>
</evidence>
<comment type="caution">
    <text evidence="5">The sequence shown here is derived from an EMBL/GenBank/DDBJ whole genome shotgun (WGS) entry which is preliminary data.</text>
</comment>
<protein>
    <submittedName>
        <fullName evidence="5">LacI family transcriptional regulator</fullName>
    </submittedName>
</protein>
<dbReference type="CDD" id="cd01392">
    <property type="entry name" value="HTH_LacI"/>
    <property type="match status" value="1"/>
</dbReference>
<dbReference type="Proteomes" id="UP000632222">
    <property type="component" value="Unassembled WGS sequence"/>
</dbReference>
<evidence type="ECO:0000256" key="1">
    <source>
        <dbReference type="ARBA" id="ARBA00023015"/>
    </source>
</evidence>
<keyword evidence="6" id="KW-1185">Reference proteome</keyword>
<dbReference type="Gene3D" id="1.10.260.40">
    <property type="entry name" value="lambda repressor-like DNA-binding domains"/>
    <property type="match status" value="1"/>
</dbReference>
<evidence type="ECO:0000259" key="4">
    <source>
        <dbReference type="PROSITE" id="PS50932"/>
    </source>
</evidence>
<evidence type="ECO:0000256" key="2">
    <source>
        <dbReference type="ARBA" id="ARBA00023125"/>
    </source>
</evidence>